<evidence type="ECO:0000313" key="5">
    <source>
        <dbReference type="EMBL" id="KAJ5449970.1"/>
    </source>
</evidence>
<dbReference type="InterPro" id="IPR011257">
    <property type="entry name" value="DNA_glycosylase"/>
</dbReference>
<comment type="caution">
    <text evidence="5">The sequence shown here is derived from an EMBL/GenBank/DDBJ whole genome shotgun (WGS) entry which is preliminary data.</text>
</comment>
<feature type="region of interest" description="Disordered" evidence="3">
    <location>
        <begin position="813"/>
        <end position="929"/>
    </location>
</feature>
<dbReference type="EMBL" id="JAPVEA010000006">
    <property type="protein sequence ID" value="KAJ5449970.1"/>
    <property type="molecule type" value="Genomic_DNA"/>
</dbReference>
<keyword evidence="6" id="KW-1185">Reference proteome</keyword>
<feature type="compositionally biased region" description="Basic and acidic residues" evidence="3">
    <location>
        <begin position="131"/>
        <end position="154"/>
    </location>
</feature>
<dbReference type="Gene3D" id="1.10.340.30">
    <property type="entry name" value="Hypothetical protein, domain 2"/>
    <property type="match status" value="1"/>
</dbReference>
<dbReference type="FunFam" id="1.10.340.30:FF:000020">
    <property type="entry name" value="Pre-mRNA splicing factor, putative"/>
    <property type="match status" value="1"/>
</dbReference>
<dbReference type="Pfam" id="PF00730">
    <property type="entry name" value="HhH-GPD"/>
    <property type="match status" value="1"/>
</dbReference>
<comment type="subcellular location">
    <subcellularLocation>
        <location evidence="1">Nucleus</location>
    </subcellularLocation>
</comment>
<dbReference type="RefSeq" id="XP_056765505.1">
    <property type="nucleotide sequence ID" value="XM_056909801.1"/>
</dbReference>
<feature type="compositionally biased region" description="Basic residues" evidence="3">
    <location>
        <begin position="574"/>
        <end position="585"/>
    </location>
</feature>
<evidence type="ECO:0000256" key="1">
    <source>
        <dbReference type="ARBA" id="ARBA00004123"/>
    </source>
</evidence>
<name>A0AAD6C4N6_9EURO</name>
<dbReference type="GO" id="GO:0006285">
    <property type="term" value="P:base-excision repair, AP site formation"/>
    <property type="evidence" value="ECO:0007669"/>
    <property type="project" value="UniProtKB-ARBA"/>
</dbReference>
<feature type="compositionally biased region" description="Polar residues" evidence="3">
    <location>
        <begin position="910"/>
        <end position="922"/>
    </location>
</feature>
<dbReference type="Proteomes" id="UP001213681">
    <property type="component" value="Unassembled WGS sequence"/>
</dbReference>
<dbReference type="GO" id="GO:0003824">
    <property type="term" value="F:catalytic activity"/>
    <property type="evidence" value="ECO:0007669"/>
    <property type="project" value="InterPro"/>
</dbReference>
<feature type="region of interest" description="Disordered" evidence="3">
    <location>
        <begin position="1"/>
        <end position="27"/>
    </location>
</feature>
<dbReference type="GeneID" id="81600044"/>
<feature type="compositionally biased region" description="Low complexity" evidence="3">
    <location>
        <begin position="60"/>
        <end position="74"/>
    </location>
</feature>
<feature type="compositionally biased region" description="Basic and acidic residues" evidence="3">
    <location>
        <begin position="863"/>
        <end position="880"/>
    </location>
</feature>
<feature type="domain" description="HhH-GPD" evidence="4">
    <location>
        <begin position="1098"/>
        <end position="1175"/>
    </location>
</feature>
<reference evidence="5" key="2">
    <citation type="journal article" date="2023" name="IMA Fungus">
        <title>Comparative genomic study of the Penicillium genus elucidates a diverse pangenome and 15 lateral gene transfer events.</title>
        <authorList>
            <person name="Petersen C."/>
            <person name="Sorensen T."/>
            <person name="Nielsen M.R."/>
            <person name="Sondergaard T.E."/>
            <person name="Sorensen J.L."/>
            <person name="Fitzpatrick D.A."/>
            <person name="Frisvad J.C."/>
            <person name="Nielsen K.L."/>
        </authorList>
    </citation>
    <scope>NUCLEOTIDE SEQUENCE</scope>
    <source>
        <strain evidence="5">IBT 16125</strain>
    </source>
</reference>
<dbReference type="PANTHER" id="PTHR15074">
    <property type="entry name" value="METHYL-CPG-BINDING PROTEIN"/>
    <property type="match status" value="1"/>
</dbReference>
<reference evidence="5" key="1">
    <citation type="submission" date="2022-12" db="EMBL/GenBank/DDBJ databases">
        <authorList>
            <person name="Petersen C."/>
        </authorList>
    </citation>
    <scope>NUCLEOTIDE SEQUENCE</scope>
    <source>
        <strain evidence="5">IBT 16125</strain>
    </source>
</reference>
<dbReference type="PANTHER" id="PTHR15074:SF0">
    <property type="entry name" value="METHYL-CPG-BINDING DOMAIN PROTEIN 4-LIKE PROTEIN"/>
    <property type="match status" value="1"/>
</dbReference>
<dbReference type="SUPFAM" id="SSF48150">
    <property type="entry name" value="DNA-glycosylase"/>
    <property type="match status" value="1"/>
</dbReference>
<feature type="region of interest" description="Disordered" evidence="3">
    <location>
        <begin position="561"/>
        <end position="585"/>
    </location>
</feature>
<feature type="compositionally biased region" description="Basic and acidic residues" evidence="3">
    <location>
        <begin position="813"/>
        <end position="828"/>
    </location>
</feature>
<feature type="compositionally biased region" description="Basic residues" evidence="3">
    <location>
        <begin position="94"/>
        <end position="113"/>
    </location>
</feature>
<proteinExistence type="predicted"/>
<evidence type="ECO:0000256" key="3">
    <source>
        <dbReference type="SAM" id="MobiDB-lite"/>
    </source>
</evidence>
<dbReference type="GO" id="GO:0005634">
    <property type="term" value="C:nucleus"/>
    <property type="evidence" value="ECO:0007669"/>
    <property type="project" value="UniProtKB-SubCell"/>
</dbReference>
<keyword evidence="2" id="KW-0539">Nucleus</keyword>
<feature type="region of interest" description="Disordered" evidence="3">
    <location>
        <begin position="318"/>
        <end position="401"/>
    </location>
</feature>
<organism evidence="5 6">
    <name type="scientific">Penicillium daleae</name>
    <dbReference type="NCBI Taxonomy" id="63821"/>
    <lineage>
        <taxon>Eukaryota</taxon>
        <taxon>Fungi</taxon>
        <taxon>Dikarya</taxon>
        <taxon>Ascomycota</taxon>
        <taxon>Pezizomycotina</taxon>
        <taxon>Eurotiomycetes</taxon>
        <taxon>Eurotiomycetidae</taxon>
        <taxon>Eurotiales</taxon>
        <taxon>Aspergillaceae</taxon>
        <taxon>Penicillium</taxon>
    </lineage>
</organism>
<accession>A0AAD6C4N6</accession>
<dbReference type="GO" id="GO:0003677">
    <property type="term" value="F:DNA binding"/>
    <property type="evidence" value="ECO:0007669"/>
    <property type="project" value="InterPro"/>
</dbReference>
<dbReference type="InterPro" id="IPR003265">
    <property type="entry name" value="HhH-GPD_domain"/>
</dbReference>
<feature type="compositionally biased region" description="Polar residues" evidence="3">
    <location>
        <begin position="726"/>
        <end position="736"/>
    </location>
</feature>
<dbReference type="InterPro" id="IPR045138">
    <property type="entry name" value="MeCP2/MBD4"/>
</dbReference>
<sequence>MTYRTAPPDDLSIVPPPPSYPTDTYKDYNPFDDFYLQKVDEILRQDANQEGLGDSDWPCYSGADGSGDSPASYSLQKGDTPKANGPLSTPRVMTKSKTKKTTKPTKSKKKRPAAKREITVIDLCDSDEEDPMPKDTGIDQDKHDEHDDLEKVNGDDNLQTGNASQDDSDDTSKFVEAMEGGAGSVNPKIDNNKEILEPTAIDVRALEANVAPSDEIGVPQNMATDGIMNPMEDSATEDFIFSSVTESVKVHVLKFIGRHPFMSQFVQPVKRSARRQFITEICNEAGSRGLDISVLWDLIKYVRRAYLARAGVKAEPLAPDLNDIPFGQEIEDDSESNHHFQKNHKRSRREGSPGLKNKRSKRRLLDVQESPKPAATPEVIKIPDDDTSPSSPELPDAPGYAEDENTTIVQVLSTPDSQLDPVVADGDESQDEVAGPLLVQSTLEPSLHPLDVQAHGDYEGNTTVQVESTPELPVELSDAASTHNTETIPTEENVVESTLPIENTLIAHDKEEDFENVQETSKLGWAGEHANGEVAIESLDEPKIFNQAATDDPPGNLNLRLIPEQNKDPPAKLSKSKKRKQRRQMLMKAIKEGKTAVSVDGVQLGLPLHTTTPSGDDLEGPTAHNSAKAAKAKSNVNGDCIPRNLEELEGSPKGATDAIQENLFPDYPHETPSKVSTKLSKNQKRQERIRARREKRERRNQEQKTQIELKAKRRPVNSWLKDHNKLSPQDTSVQTSETEKLKVLQPSVKTRTIDPEPRKERKRKERGHKQEQKRERKRKRESLKLELNSAFINDGQNQEDLFANEDLKLDEKELKRQAKKERKQEQKRQSRSLASLHDNDRMEDEPIPSIQLPDGSIESQKLANDRGDDGVSSDHDKPTTRPEAPLVKVREPMSTPQRDIPTPGRMPMSTPASQCTSASRSSDLPGVTPSDEVTSKYFCIAPQADILSLKTNTNAFADIPYPLPAMSLPAETRKILDELDLGSDFLPSDSSLSDPPSDLDLELEDDVALYPTPKVLPSKSPHFPLPESAERPSTPVKNTKFLEPEISKVSRPKRPRISPYFPKTPDPPQSCLPFPPIDALSFGLVQEQLAHEPFKLLIATIFLNRTRGGVALPILFKVFEHYPTIDAMASANLVDLVSMIHCLGFQNQRAKKCIAIAQLWQTDAPVKGKRYRKLHYPKKLDGRDVLADECLDDEDPRAAWEIAHLPGVGAYSLDSWRIFCRDELRGVATDWKGTDSAVRGFVPEWKSVLPQDKELRAYLTWMWLKEGWIWDCHTGDLTLAGDKTLRAARREGVAHEEDGNWVLQTSPVKKAPNGLHAMD</sequence>
<evidence type="ECO:0000256" key="2">
    <source>
        <dbReference type="ARBA" id="ARBA00023242"/>
    </source>
</evidence>
<feature type="region of interest" description="Disordered" evidence="3">
    <location>
        <begin position="600"/>
        <end position="782"/>
    </location>
</feature>
<protein>
    <recommendedName>
        <fullName evidence="4">HhH-GPD domain-containing protein</fullName>
    </recommendedName>
</protein>
<feature type="compositionally biased region" description="Polar residues" evidence="3">
    <location>
        <begin position="156"/>
        <end position="165"/>
    </location>
</feature>
<feature type="compositionally biased region" description="Basic and acidic residues" evidence="3">
    <location>
        <begin position="697"/>
        <end position="710"/>
    </location>
</feature>
<evidence type="ECO:0000313" key="6">
    <source>
        <dbReference type="Proteomes" id="UP001213681"/>
    </source>
</evidence>
<gene>
    <name evidence="5" type="ORF">N7458_006419</name>
</gene>
<evidence type="ECO:0000259" key="4">
    <source>
        <dbReference type="Pfam" id="PF00730"/>
    </source>
</evidence>
<feature type="region of interest" description="Disordered" evidence="3">
    <location>
        <begin position="46"/>
        <end position="171"/>
    </location>
</feature>
<feature type="compositionally biased region" description="Basic residues" evidence="3">
    <location>
        <begin position="339"/>
        <end position="348"/>
    </location>
</feature>